<dbReference type="Proteomes" id="UP001470230">
    <property type="component" value="Unassembled WGS sequence"/>
</dbReference>
<sequence>MFHKSDFEKVLIEPQLLKRIQFKREEDQKLKELIKQHGENNWELISKLMQHRSVRQCKERWYNNLKANISKDKWNFQEDELLKQKYQEFGPKWKYFERFFPGRTSYNIKNRWSCLIRQWNIYSETLSKDHEKIIKKIQKNKKSYKKIDSIQNHQVVKYKESSEKVKHKELIDNNNPLDIIEFDNTDDSFEFDDTIFDNNYFDCF</sequence>
<evidence type="ECO:0000313" key="3">
    <source>
        <dbReference type="EMBL" id="KAK8887600.1"/>
    </source>
</evidence>
<protein>
    <recommendedName>
        <fullName evidence="5">Myb-like DNA-binding domain containing protein</fullName>
    </recommendedName>
</protein>
<evidence type="ECO:0000259" key="1">
    <source>
        <dbReference type="PROSITE" id="PS50090"/>
    </source>
</evidence>
<dbReference type="PANTHER" id="PTHR45614">
    <property type="entry name" value="MYB PROTEIN-RELATED"/>
    <property type="match status" value="1"/>
</dbReference>
<name>A0ABR2KC64_9EUKA</name>
<dbReference type="InterPro" id="IPR009057">
    <property type="entry name" value="Homeodomain-like_sf"/>
</dbReference>
<reference evidence="3 4" key="1">
    <citation type="submission" date="2024-04" db="EMBL/GenBank/DDBJ databases">
        <title>Tritrichomonas musculus Genome.</title>
        <authorList>
            <person name="Alves-Ferreira E."/>
            <person name="Grigg M."/>
            <person name="Lorenzi H."/>
            <person name="Galac M."/>
        </authorList>
    </citation>
    <scope>NUCLEOTIDE SEQUENCE [LARGE SCALE GENOMIC DNA]</scope>
    <source>
        <strain evidence="3 4">EAF2021</strain>
    </source>
</reference>
<feature type="domain" description="Myb-like" evidence="1">
    <location>
        <begin position="17"/>
        <end position="65"/>
    </location>
</feature>
<dbReference type="PROSITE" id="PS50090">
    <property type="entry name" value="MYB_LIKE"/>
    <property type="match status" value="2"/>
</dbReference>
<keyword evidence="4" id="KW-1185">Reference proteome</keyword>
<dbReference type="Gene3D" id="1.10.10.60">
    <property type="entry name" value="Homeodomain-like"/>
    <property type="match status" value="2"/>
</dbReference>
<dbReference type="Pfam" id="PF00249">
    <property type="entry name" value="Myb_DNA-binding"/>
    <property type="match status" value="2"/>
</dbReference>
<accession>A0ABR2KC64</accession>
<feature type="domain" description="Myb-like" evidence="1">
    <location>
        <begin position="66"/>
        <end position="116"/>
    </location>
</feature>
<dbReference type="EMBL" id="JAPFFF010000006">
    <property type="protein sequence ID" value="KAK8887600.1"/>
    <property type="molecule type" value="Genomic_DNA"/>
</dbReference>
<dbReference type="SUPFAM" id="SSF46689">
    <property type="entry name" value="Homeodomain-like"/>
    <property type="match status" value="1"/>
</dbReference>
<dbReference type="InterPro" id="IPR001005">
    <property type="entry name" value="SANT/Myb"/>
</dbReference>
<dbReference type="SMART" id="SM00717">
    <property type="entry name" value="SANT"/>
    <property type="match status" value="2"/>
</dbReference>
<gene>
    <name evidence="3" type="ORF">M9Y10_038651</name>
</gene>
<evidence type="ECO:0000313" key="4">
    <source>
        <dbReference type="Proteomes" id="UP001470230"/>
    </source>
</evidence>
<dbReference type="InterPro" id="IPR050560">
    <property type="entry name" value="MYB_TF"/>
</dbReference>
<organism evidence="3 4">
    <name type="scientific">Tritrichomonas musculus</name>
    <dbReference type="NCBI Taxonomy" id="1915356"/>
    <lineage>
        <taxon>Eukaryota</taxon>
        <taxon>Metamonada</taxon>
        <taxon>Parabasalia</taxon>
        <taxon>Tritrichomonadida</taxon>
        <taxon>Tritrichomonadidae</taxon>
        <taxon>Tritrichomonas</taxon>
    </lineage>
</organism>
<dbReference type="CDD" id="cd00167">
    <property type="entry name" value="SANT"/>
    <property type="match status" value="2"/>
</dbReference>
<dbReference type="PROSITE" id="PS51294">
    <property type="entry name" value="HTH_MYB"/>
    <property type="match status" value="1"/>
</dbReference>
<comment type="caution">
    <text evidence="3">The sequence shown here is derived from an EMBL/GenBank/DDBJ whole genome shotgun (WGS) entry which is preliminary data.</text>
</comment>
<proteinExistence type="predicted"/>
<feature type="domain" description="HTH myb-type" evidence="2">
    <location>
        <begin position="17"/>
        <end position="69"/>
    </location>
</feature>
<dbReference type="PANTHER" id="PTHR45614:SF253">
    <property type="entry name" value="CHROMOSOME UNDETERMINED SCAFFOLD_38, WHOLE GENOME SHOTGUN SEQUENCE"/>
    <property type="match status" value="1"/>
</dbReference>
<dbReference type="InterPro" id="IPR017930">
    <property type="entry name" value="Myb_dom"/>
</dbReference>
<evidence type="ECO:0008006" key="5">
    <source>
        <dbReference type="Google" id="ProtNLM"/>
    </source>
</evidence>
<evidence type="ECO:0000259" key="2">
    <source>
        <dbReference type="PROSITE" id="PS51294"/>
    </source>
</evidence>